<dbReference type="Proteomes" id="UP000529417">
    <property type="component" value="Unassembled WGS sequence"/>
</dbReference>
<evidence type="ECO:0000256" key="1">
    <source>
        <dbReference type="SAM" id="MobiDB-lite"/>
    </source>
</evidence>
<gene>
    <name evidence="2" type="ORF">HUK65_14100</name>
</gene>
<proteinExistence type="predicted"/>
<dbReference type="AlphaFoldDB" id="A0A7Z0KYY4"/>
<comment type="caution">
    <text evidence="2">The sequence shown here is derived from an EMBL/GenBank/DDBJ whole genome shotgun (WGS) entry which is preliminary data.</text>
</comment>
<reference evidence="2 3" key="1">
    <citation type="journal article" date="2000" name="Arch. Microbiol.">
        <title>Rhodobaca bogoriensis gen. nov. and sp. nov., an alkaliphilic purple nonsulfur bacterium from African Rift Valley soda lakes.</title>
        <authorList>
            <person name="Milford A.D."/>
            <person name="Achenbach L.A."/>
            <person name="Jung D.O."/>
            <person name="Madigan M.T."/>
        </authorList>
    </citation>
    <scope>NUCLEOTIDE SEQUENCE [LARGE SCALE GENOMIC DNA]</scope>
    <source>
        <strain evidence="2 3">2376</strain>
    </source>
</reference>
<dbReference type="RefSeq" id="WP_179906918.1">
    <property type="nucleotide sequence ID" value="NZ_JACBXS010000033.1"/>
</dbReference>
<name>A0A7Z0KYY4_9RHOB</name>
<dbReference type="EMBL" id="JACBXS010000033">
    <property type="protein sequence ID" value="NYS26122.1"/>
    <property type="molecule type" value="Genomic_DNA"/>
</dbReference>
<protein>
    <submittedName>
        <fullName evidence="2">Uncharacterized protein</fullName>
    </submittedName>
</protein>
<organism evidence="2 3">
    <name type="scientific">Rhabdonatronobacter sediminivivens</name>
    <dbReference type="NCBI Taxonomy" id="2743469"/>
    <lineage>
        <taxon>Bacteria</taxon>
        <taxon>Pseudomonadati</taxon>
        <taxon>Pseudomonadota</taxon>
        <taxon>Alphaproteobacteria</taxon>
        <taxon>Rhodobacterales</taxon>
        <taxon>Paracoccaceae</taxon>
        <taxon>Rhabdonatronobacter</taxon>
    </lineage>
</organism>
<sequence>MRALSLILGGLLALCSLLHDEAREQLAHAASEPPPADAAPLWLEPTGRGEARLEPAPQTGADDPETRMRPATLTLRAQAIARAQWQHPRPVPVALRRTLPIRAPPVTATKV</sequence>
<evidence type="ECO:0000313" key="2">
    <source>
        <dbReference type="EMBL" id="NYS26122.1"/>
    </source>
</evidence>
<feature type="region of interest" description="Disordered" evidence="1">
    <location>
        <begin position="25"/>
        <end position="67"/>
    </location>
</feature>
<accession>A0A7Z0KYY4</accession>
<keyword evidence="3" id="KW-1185">Reference proteome</keyword>
<evidence type="ECO:0000313" key="3">
    <source>
        <dbReference type="Proteomes" id="UP000529417"/>
    </source>
</evidence>